<dbReference type="STRING" id="1285928.SAMN04487894_103247"/>
<protein>
    <recommendedName>
        <fullName evidence="4">Beta-lactamase-inhibitor-like, PepSY-like</fullName>
    </recommendedName>
</protein>
<dbReference type="RefSeq" id="WP_143019693.1">
    <property type="nucleotide sequence ID" value="NZ_FMZO01000003.1"/>
</dbReference>
<evidence type="ECO:0000313" key="2">
    <source>
        <dbReference type="EMBL" id="SDC66204.1"/>
    </source>
</evidence>
<keyword evidence="1" id="KW-0732">Signal</keyword>
<feature type="chain" id="PRO_5011534447" description="Beta-lactamase-inhibitor-like, PepSY-like" evidence="1">
    <location>
        <begin position="19"/>
        <end position="148"/>
    </location>
</feature>
<evidence type="ECO:0008006" key="4">
    <source>
        <dbReference type="Google" id="ProtNLM"/>
    </source>
</evidence>
<dbReference type="AlphaFoldDB" id="A0A1G6NFJ8"/>
<evidence type="ECO:0000313" key="3">
    <source>
        <dbReference type="Proteomes" id="UP000198757"/>
    </source>
</evidence>
<name>A0A1G6NFJ8_NIADE</name>
<keyword evidence="3" id="KW-1185">Reference proteome</keyword>
<dbReference type="EMBL" id="FMZO01000003">
    <property type="protein sequence ID" value="SDC66204.1"/>
    <property type="molecule type" value="Genomic_DNA"/>
</dbReference>
<accession>A0A1G6NFJ8</accession>
<dbReference type="OrthoDB" id="678683at2"/>
<dbReference type="SUPFAM" id="SSF160574">
    <property type="entry name" value="BT0923-like"/>
    <property type="match status" value="1"/>
</dbReference>
<feature type="signal peptide" evidence="1">
    <location>
        <begin position="1"/>
        <end position="18"/>
    </location>
</feature>
<proteinExistence type="predicted"/>
<sequence>MKLLIIIVATAFSIHVFANKPAPVSEKVLSTFSVIFKDTGPVSWIESPDYITAVFKKDHILYRAMLDKTNGSLLQTIRYYGEANLPPNLLFGIKKKLGKKEIFGVTEVMTSQTTNYIIVVNDAKNTYKVNVDANGNITFLNKFKRGDI</sequence>
<gene>
    <name evidence="2" type="ORF">SAMN04487894_103247</name>
</gene>
<dbReference type="Proteomes" id="UP000198757">
    <property type="component" value="Unassembled WGS sequence"/>
</dbReference>
<reference evidence="3" key="1">
    <citation type="submission" date="2016-10" db="EMBL/GenBank/DDBJ databases">
        <authorList>
            <person name="Varghese N."/>
            <person name="Submissions S."/>
        </authorList>
    </citation>
    <scope>NUCLEOTIDE SEQUENCE [LARGE SCALE GENOMIC DNA]</scope>
    <source>
        <strain evidence="3">DSM 25811 / CCM 8410 / LMG 26954 / E90</strain>
    </source>
</reference>
<evidence type="ECO:0000256" key="1">
    <source>
        <dbReference type="SAM" id="SignalP"/>
    </source>
</evidence>
<organism evidence="2 3">
    <name type="scientific">Niabella drilacis (strain DSM 25811 / CCM 8410 / CCUG 62505 / LMG 26954 / E90)</name>
    <dbReference type="NCBI Taxonomy" id="1285928"/>
    <lineage>
        <taxon>Bacteria</taxon>
        <taxon>Pseudomonadati</taxon>
        <taxon>Bacteroidota</taxon>
        <taxon>Chitinophagia</taxon>
        <taxon>Chitinophagales</taxon>
        <taxon>Chitinophagaceae</taxon>
        <taxon>Niabella</taxon>
    </lineage>
</organism>
<dbReference type="Gene3D" id="3.10.450.360">
    <property type="match status" value="1"/>
</dbReference>